<evidence type="ECO:0000256" key="3">
    <source>
        <dbReference type="ARBA" id="ARBA00023002"/>
    </source>
</evidence>
<evidence type="ECO:0000259" key="4">
    <source>
        <dbReference type="Pfam" id="PF02036"/>
    </source>
</evidence>
<dbReference type="InterPro" id="IPR051935">
    <property type="entry name" value="HSDL2"/>
</dbReference>
<comment type="similarity">
    <text evidence="1">Belongs to the short-chain dehydrogenases/reductases (SDR) family.</text>
</comment>
<dbReference type="SUPFAM" id="SSF55718">
    <property type="entry name" value="SCP-like"/>
    <property type="match status" value="1"/>
</dbReference>
<reference evidence="6" key="1">
    <citation type="submission" date="2016-10" db="EMBL/GenBank/DDBJ databases">
        <authorList>
            <person name="Varghese N."/>
            <person name="Submissions S."/>
        </authorList>
    </citation>
    <scope>NUCLEOTIDE SEQUENCE [LARGE SCALE GENOMIC DNA]</scope>
    <source>
        <strain evidence="6">OK042</strain>
    </source>
</reference>
<organism evidence="5 6">
    <name type="scientific">Brevibacillus centrosporus</name>
    <dbReference type="NCBI Taxonomy" id="54910"/>
    <lineage>
        <taxon>Bacteria</taxon>
        <taxon>Bacillati</taxon>
        <taxon>Bacillota</taxon>
        <taxon>Bacilli</taxon>
        <taxon>Bacillales</taxon>
        <taxon>Paenibacillaceae</taxon>
        <taxon>Brevibacillus</taxon>
    </lineage>
</organism>
<dbReference type="AlphaFoldDB" id="A0A1I3NN26"/>
<gene>
    <name evidence="5" type="ORF">SAMN05518846_102117</name>
</gene>
<dbReference type="GO" id="GO:0016491">
    <property type="term" value="F:oxidoreductase activity"/>
    <property type="evidence" value="ECO:0007669"/>
    <property type="project" value="UniProtKB-KW"/>
</dbReference>
<dbReference type="PANTHER" id="PTHR42808">
    <property type="entry name" value="HYDROXYSTEROID DEHYDROGENASE-LIKE PROTEIN 2"/>
    <property type="match status" value="1"/>
</dbReference>
<protein>
    <submittedName>
        <fullName evidence="5">SCP-2 sterol transfer family protein</fullName>
    </submittedName>
</protein>
<evidence type="ECO:0000313" key="5">
    <source>
        <dbReference type="EMBL" id="SFJ10562.1"/>
    </source>
</evidence>
<evidence type="ECO:0000256" key="1">
    <source>
        <dbReference type="ARBA" id="ARBA00006484"/>
    </source>
</evidence>
<evidence type="ECO:0000256" key="2">
    <source>
        <dbReference type="ARBA" id="ARBA00022857"/>
    </source>
</evidence>
<dbReference type="PANTHER" id="PTHR42808:SF3">
    <property type="entry name" value="HYDROXYSTEROID DEHYDROGENASE-LIKE PROTEIN 2"/>
    <property type="match status" value="1"/>
</dbReference>
<sequence>MSVEQTLRNLEEKINANPHAVNGFHAVYHFLISGAESGNYQVTFAGNQASYVKGTPDEAKCTLELSDENFIKLVEGTLNPTVAFMMGKVKIKGELGYSLKLQTILSAYQS</sequence>
<dbReference type="Pfam" id="PF02036">
    <property type="entry name" value="SCP2"/>
    <property type="match status" value="1"/>
</dbReference>
<dbReference type="InterPro" id="IPR003033">
    <property type="entry name" value="SCP2_sterol-bd_dom"/>
</dbReference>
<keyword evidence="2" id="KW-0521">NADP</keyword>
<keyword evidence="3" id="KW-0560">Oxidoreductase</keyword>
<dbReference type="Gene3D" id="3.30.1050.10">
    <property type="entry name" value="SCP2 sterol-binding domain"/>
    <property type="match status" value="1"/>
</dbReference>
<dbReference type="InterPro" id="IPR036527">
    <property type="entry name" value="SCP2_sterol-bd_dom_sf"/>
</dbReference>
<name>A0A1I3NN26_9BACL</name>
<evidence type="ECO:0000313" key="6">
    <source>
        <dbReference type="Proteomes" id="UP000198915"/>
    </source>
</evidence>
<dbReference type="EMBL" id="FORT01000002">
    <property type="protein sequence ID" value="SFJ10562.1"/>
    <property type="molecule type" value="Genomic_DNA"/>
</dbReference>
<dbReference type="Proteomes" id="UP000198915">
    <property type="component" value="Unassembled WGS sequence"/>
</dbReference>
<feature type="domain" description="SCP2" evidence="4">
    <location>
        <begin position="10"/>
        <end position="105"/>
    </location>
</feature>
<dbReference type="STRING" id="1884381.SAMN05518846_102117"/>
<dbReference type="RefSeq" id="WP_092266642.1">
    <property type="nucleotide sequence ID" value="NZ_BJOE01000001.1"/>
</dbReference>
<accession>A0A1I3NN26</accession>
<proteinExistence type="inferred from homology"/>
<keyword evidence="6" id="KW-1185">Reference proteome</keyword>